<organism evidence="2 3">
    <name type="scientific">Thiothrix nivea (strain ATCC 35100 / DSM 5205 / JP2)</name>
    <dbReference type="NCBI Taxonomy" id="870187"/>
    <lineage>
        <taxon>Bacteria</taxon>
        <taxon>Pseudomonadati</taxon>
        <taxon>Pseudomonadota</taxon>
        <taxon>Gammaproteobacteria</taxon>
        <taxon>Thiotrichales</taxon>
        <taxon>Thiotrichaceae</taxon>
        <taxon>Thiothrix</taxon>
    </lineage>
</organism>
<name>A0A656HD49_THINJ</name>
<dbReference type="AlphaFoldDB" id="A0A656HD49"/>
<keyword evidence="1" id="KW-0732">Signal</keyword>
<gene>
    <name evidence="2" type="ORF">Thini_2528</name>
</gene>
<evidence type="ECO:0000313" key="2">
    <source>
        <dbReference type="EMBL" id="EIJ35071.1"/>
    </source>
</evidence>
<dbReference type="RefSeq" id="WP_002708983.1">
    <property type="nucleotide sequence ID" value="NZ_JH651384.1"/>
</dbReference>
<feature type="chain" id="PRO_5025007309" evidence="1">
    <location>
        <begin position="24"/>
        <end position="153"/>
    </location>
</feature>
<dbReference type="Gene3D" id="2.60.120.380">
    <property type="match status" value="1"/>
</dbReference>
<keyword evidence="3" id="KW-1185">Reference proteome</keyword>
<evidence type="ECO:0000256" key="1">
    <source>
        <dbReference type="SAM" id="SignalP"/>
    </source>
</evidence>
<proteinExistence type="predicted"/>
<protein>
    <submittedName>
        <fullName evidence="2">Uncharacterized protein</fullName>
    </submittedName>
</protein>
<reference evidence="3" key="1">
    <citation type="journal article" date="2011" name="Stand. Genomic Sci.">
        <title>Genome sequence of the filamentous, gliding Thiothrix nivea neotype strain (JP2(T)).</title>
        <authorList>
            <person name="Lapidus A."/>
            <person name="Nolan M."/>
            <person name="Lucas S."/>
            <person name="Glavina Del Rio T."/>
            <person name="Tice H."/>
            <person name="Cheng J.F."/>
            <person name="Tapia R."/>
            <person name="Han C."/>
            <person name="Goodwin L."/>
            <person name="Pitluck S."/>
            <person name="Liolios K."/>
            <person name="Pagani I."/>
            <person name="Ivanova N."/>
            <person name="Huntemann M."/>
            <person name="Mavromatis K."/>
            <person name="Mikhailova N."/>
            <person name="Pati A."/>
            <person name="Chen A."/>
            <person name="Palaniappan K."/>
            <person name="Land M."/>
            <person name="Brambilla E.M."/>
            <person name="Rohde M."/>
            <person name="Abt B."/>
            <person name="Verbarg S."/>
            <person name="Goker M."/>
            <person name="Bristow J."/>
            <person name="Eisen J.A."/>
            <person name="Markowitz V."/>
            <person name="Hugenholtz P."/>
            <person name="Kyrpides N.C."/>
            <person name="Klenk H.P."/>
            <person name="Woyke T."/>
        </authorList>
    </citation>
    <scope>NUCLEOTIDE SEQUENCE [LARGE SCALE GENOMIC DNA]</scope>
    <source>
        <strain evidence="3">ATCC 35100 / DSM 5205 / JP2</strain>
    </source>
</reference>
<dbReference type="Proteomes" id="UP000005317">
    <property type="component" value="Unassembled WGS sequence"/>
</dbReference>
<accession>A0A656HD49</accession>
<dbReference type="EMBL" id="JH651384">
    <property type="protein sequence ID" value="EIJ35071.1"/>
    <property type="molecule type" value="Genomic_DNA"/>
</dbReference>
<dbReference type="OrthoDB" id="4555908at2"/>
<evidence type="ECO:0000313" key="3">
    <source>
        <dbReference type="Proteomes" id="UP000005317"/>
    </source>
</evidence>
<feature type="signal peptide" evidence="1">
    <location>
        <begin position="1"/>
        <end position="23"/>
    </location>
</feature>
<sequence precursor="true">MKHWMTSLLCTGVMLALPLGAFADTLAFGKNKISKTVSGSIVRGETKQYTLGGIMGKNMSVAITSTEDNAVITVEYAEKKGHWKALPGAEEGADAHAWYGVLPPSEKNQYRITVAATRGNASYDLFVGLPETYLPWEGSNVRPDNPDLPNANQ</sequence>